<dbReference type="RefSeq" id="WP_379671629.1">
    <property type="nucleotide sequence ID" value="NZ_JBHUCJ010000006.1"/>
</dbReference>
<keyword evidence="2" id="KW-1185">Reference proteome</keyword>
<dbReference type="Proteomes" id="UP001598201">
    <property type="component" value="Unassembled WGS sequence"/>
</dbReference>
<name>A0ABW6C9W7_RAHSY</name>
<evidence type="ECO:0000313" key="1">
    <source>
        <dbReference type="EMBL" id="MFD3222721.1"/>
    </source>
</evidence>
<sequence>MVYSHDHLPRHVHLQRGYQRIKMAFDRVSLNYDTLEIYGVATFAEIKALFRYLEANIVTLNAEWEKIHGTNDTI</sequence>
<comment type="caution">
    <text evidence="1">The sequence shown here is derived from an EMBL/GenBank/DDBJ whole genome shotgun (WGS) entry which is preliminary data.</text>
</comment>
<protein>
    <recommendedName>
        <fullName evidence="3">DUF4160 domain-containing protein</fullName>
    </recommendedName>
</protein>
<dbReference type="EMBL" id="JBHUCJ010000006">
    <property type="protein sequence ID" value="MFD3222721.1"/>
    <property type="molecule type" value="Genomic_DNA"/>
</dbReference>
<evidence type="ECO:0000313" key="2">
    <source>
        <dbReference type="Proteomes" id="UP001598201"/>
    </source>
</evidence>
<evidence type="ECO:0008006" key="3">
    <source>
        <dbReference type="Google" id="ProtNLM"/>
    </source>
</evidence>
<gene>
    <name evidence="1" type="ORF">ACFPK4_04195</name>
</gene>
<proteinExistence type="predicted"/>
<organism evidence="1 2">
    <name type="scientific">Rahnella sp. (strain Y9602)</name>
    <dbReference type="NCBI Taxonomy" id="2703885"/>
    <lineage>
        <taxon>Bacteria</taxon>
        <taxon>Pseudomonadati</taxon>
        <taxon>Pseudomonadota</taxon>
        <taxon>Gammaproteobacteria</taxon>
        <taxon>Enterobacterales</taxon>
        <taxon>Yersiniaceae</taxon>
        <taxon>Rahnella</taxon>
    </lineage>
</organism>
<accession>A0ABW6C9W7</accession>
<reference evidence="1 2" key="1">
    <citation type="submission" date="2024-09" db="EMBL/GenBank/DDBJ databases">
        <title>Genomes of Rahnella.</title>
        <authorList>
            <person name="Mnguni F.C."/>
            <person name="Shin G.Y."/>
            <person name="Coutinho T."/>
        </authorList>
    </citation>
    <scope>NUCLEOTIDE SEQUENCE [LARGE SCALE GENOMIC DNA]</scope>
    <source>
        <strain evidence="1 2">20WA0057</strain>
    </source>
</reference>